<evidence type="ECO:0000256" key="11">
    <source>
        <dbReference type="ARBA" id="ARBA00022741"/>
    </source>
</evidence>
<dbReference type="InterPro" id="IPR000489">
    <property type="entry name" value="Pterin-binding_dom"/>
</dbReference>
<evidence type="ECO:0000313" key="21">
    <source>
        <dbReference type="EMBL" id="RJX43923.1"/>
    </source>
</evidence>
<evidence type="ECO:0000256" key="17">
    <source>
        <dbReference type="ARBA" id="ARBA00057011"/>
    </source>
</evidence>
<feature type="domain" description="Pterin-binding" evidence="20">
    <location>
        <begin position="588"/>
        <end position="838"/>
    </location>
</feature>
<dbReference type="FunFam" id="3.20.20.20:FF:000006">
    <property type="entry name" value="Dihydropteroate synthase"/>
    <property type="match status" value="1"/>
</dbReference>
<dbReference type="InterPro" id="IPR004101">
    <property type="entry name" value="Mur_ligase_C"/>
</dbReference>
<gene>
    <name evidence="21" type="primary">folP</name>
    <name evidence="21" type="ORF">DM826_04365</name>
</gene>
<dbReference type="InterPro" id="IPR011005">
    <property type="entry name" value="Dihydropteroate_synth-like_sf"/>
</dbReference>
<comment type="similarity">
    <text evidence="5">In the C-terminal section; belongs to the DHPS family.</text>
</comment>
<keyword evidence="15" id="KW-0511">Multifunctional enzyme</keyword>
<dbReference type="PROSITE" id="PS01012">
    <property type="entry name" value="FOLYLPOLYGLU_SYNT_2"/>
    <property type="match status" value="1"/>
</dbReference>
<dbReference type="PANTHER" id="PTHR20941">
    <property type="entry name" value="FOLATE SYNTHESIS PROTEINS"/>
    <property type="match status" value="1"/>
</dbReference>
<dbReference type="Proteomes" id="UP000276588">
    <property type="component" value="Unassembled WGS sequence"/>
</dbReference>
<proteinExistence type="inferred from homology"/>
<comment type="pathway">
    <text evidence="3">Cofactor biosynthesis; tetrahydrofolate biosynthesis; 7,8-dihydrofolate from 2-amino-4-hydroxy-6-hydroxymethyl-7,8-dihydropteridine diphosphate and 4-aminobenzoate: step 1/2.</text>
</comment>
<dbReference type="Gene3D" id="3.20.20.20">
    <property type="entry name" value="Dihydropteroate synthase-like"/>
    <property type="match status" value="1"/>
</dbReference>
<dbReference type="InterPro" id="IPR036615">
    <property type="entry name" value="Mur_ligase_C_dom_sf"/>
</dbReference>
<keyword evidence="14" id="KW-0289">Folate biosynthesis</keyword>
<keyword evidence="11" id="KW-0547">Nucleotide-binding</keyword>
<keyword evidence="12" id="KW-0067">ATP-binding</keyword>
<dbReference type="GO" id="GO:0046654">
    <property type="term" value="P:tetrahydrofolate biosynthetic process"/>
    <property type="evidence" value="ECO:0007669"/>
    <property type="project" value="TreeGrafter"/>
</dbReference>
<protein>
    <recommendedName>
        <fullName evidence="19">Probable bifunctional folylpolyglutamate synthase/dihydropteroate synthase</fullName>
        <ecNumber evidence="6">2.5.1.15</ecNumber>
        <ecNumber evidence="7">6.3.2.17</ecNumber>
    </recommendedName>
</protein>
<keyword evidence="10" id="KW-0479">Metal-binding</keyword>
<evidence type="ECO:0000256" key="8">
    <source>
        <dbReference type="ARBA" id="ARBA00022598"/>
    </source>
</evidence>
<evidence type="ECO:0000256" key="1">
    <source>
        <dbReference type="ARBA" id="ARBA00000012"/>
    </source>
</evidence>
<dbReference type="InterPro" id="IPR018109">
    <property type="entry name" value="Folylpolyglutamate_synth_CS"/>
</dbReference>
<comment type="similarity">
    <text evidence="18">In the N-terminal section; belongs to the folylpolyglutamate synthase family.</text>
</comment>
<dbReference type="InterPro" id="IPR006390">
    <property type="entry name" value="DHP_synth_dom"/>
</dbReference>
<dbReference type="GO" id="GO:0004156">
    <property type="term" value="F:dihydropteroate synthase activity"/>
    <property type="evidence" value="ECO:0007669"/>
    <property type="project" value="UniProtKB-EC"/>
</dbReference>
<dbReference type="EMBL" id="QKNY01000006">
    <property type="protein sequence ID" value="RJX43923.1"/>
    <property type="molecule type" value="Genomic_DNA"/>
</dbReference>
<evidence type="ECO:0000256" key="14">
    <source>
        <dbReference type="ARBA" id="ARBA00022909"/>
    </source>
</evidence>
<evidence type="ECO:0000256" key="18">
    <source>
        <dbReference type="ARBA" id="ARBA00060901"/>
    </source>
</evidence>
<dbReference type="RefSeq" id="WP_120101879.1">
    <property type="nucleotide sequence ID" value="NZ_QKNY01000006.1"/>
</dbReference>
<dbReference type="GO" id="GO:0005524">
    <property type="term" value="F:ATP binding"/>
    <property type="evidence" value="ECO:0007669"/>
    <property type="project" value="UniProtKB-KW"/>
</dbReference>
<dbReference type="Pfam" id="PF00809">
    <property type="entry name" value="Pterin_bind"/>
    <property type="match status" value="1"/>
</dbReference>
<dbReference type="EC" id="2.5.1.15" evidence="6"/>
<evidence type="ECO:0000256" key="13">
    <source>
        <dbReference type="ARBA" id="ARBA00022842"/>
    </source>
</evidence>
<dbReference type="PROSITE" id="PS00792">
    <property type="entry name" value="DHPS_1"/>
    <property type="match status" value="1"/>
</dbReference>
<dbReference type="SUPFAM" id="SSF53623">
    <property type="entry name" value="MurD-like peptide ligases, catalytic domain"/>
    <property type="match status" value="1"/>
</dbReference>
<name>A0A3A6PW71_9EURY</name>
<comment type="catalytic activity">
    <reaction evidence="16">
        <text>(6S)-5,6,7,8-tetrahydrofolyl-(gamma-L-Glu)(n) + L-glutamate + ATP = (6S)-5,6,7,8-tetrahydrofolyl-(gamma-L-Glu)(n+1) + ADP + phosphate + H(+)</text>
        <dbReference type="Rhea" id="RHEA:10580"/>
        <dbReference type="Rhea" id="RHEA-COMP:14738"/>
        <dbReference type="Rhea" id="RHEA-COMP:14740"/>
        <dbReference type="ChEBI" id="CHEBI:15378"/>
        <dbReference type="ChEBI" id="CHEBI:29985"/>
        <dbReference type="ChEBI" id="CHEBI:30616"/>
        <dbReference type="ChEBI" id="CHEBI:43474"/>
        <dbReference type="ChEBI" id="CHEBI:141005"/>
        <dbReference type="ChEBI" id="CHEBI:456216"/>
        <dbReference type="EC" id="6.3.2.17"/>
    </reaction>
</comment>
<dbReference type="InterPro" id="IPR001645">
    <property type="entry name" value="Folylpolyglutamate_synth"/>
</dbReference>
<dbReference type="InterPro" id="IPR045031">
    <property type="entry name" value="DHP_synth-like"/>
</dbReference>
<dbReference type="GO" id="GO:0046656">
    <property type="term" value="P:folic acid biosynthetic process"/>
    <property type="evidence" value="ECO:0007669"/>
    <property type="project" value="UniProtKB-KW"/>
</dbReference>
<dbReference type="AlphaFoldDB" id="A0A3A6PW71"/>
<evidence type="ECO:0000259" key="20">
    <source>
        <dbReference type="PROSITE" id="PS50972"/>
    </source>
</evidence>
<dbReference type="Gene3D" id="3.40.1190.10">
    <property type="entry name" value="Mur-like, catalytic domain"/>
    <property type="match status" value="1"/>
</dbReference>
<evidence type="ECO:0000256" key="19">
    <source>
        <dbReference type="ARBA" id="ARBA00068433"/>
    </source>
</evidence>
<keyword evidence="22" id="KW-1185">Reference proteome</keyword>
<evidence type="ECO:0000256" key="16">
    <source>
        <dbReference type="ARBA" id="ARBA00047493"/>
    </source>
</evidence>
<comment type="cofactor">
    <cofactor evidence="2">
        <name>Mg(2+)</name>
        <dbReference type="ChEBI" id="CHEBI:18420"/>
    </cofactor>
</comment>
<evidence type="ECO:0000256" key="3">
    <source>
        <dbReference type="ARBA" id="ARBA00004763"/>
    </source>
</evidence>
<dbReference type="GO" id="GO:0046872">
    <property type="term" value="F:metal ion binding"/>
    <property type="evidence" value="ECO:0007669"/>
    <property type="project" value="UniProtKB-KW"/>
</dbReference>
<dbReference type="OrthoDB" id="75177at2157"/>
<evidence type="ECO:0000256" key="15">
    <source>
        <dbReference type="ARBA" id="ARBA00023268"/>
    </source>
</evidence>
<dbReference type="PROSITE" id="PS00793">
    <property type="entry name" value="DHPS_2"/>
    <property type="match status" value="1"/>
</dbReference>
<dbReference type="FunFam" id="3.40.1190.10:FF:000011">
    <property type="entry name" value="Folylpolyglutamate synthase/dihydrofolate synthase"/>
    <property type="match status" value="1"/>
</dbReference>
<dbReference type="PROSITE" id="PS50972">
    <property type="entry name" value="PTERIN_BINDING"/>
    <property type="match status" value="1"/>
</dbReference>
<evidence type="ECO:0000256" key="12">
    <source>
        <dbReference type="ARBA" id="ARBA00022840"/>
    </source>
</evidence>
<keyword evidence="8" id="KW-0436">Ligase</keyword>
<dbReference type="InterPro" id="IPR036565">
    <property type="entry name" value="Mur-like_cat_sf"/>
</dbReference>
<comment type="caution">
    <text evidence="21">The sequence shown here is derived from an EMBL/GenBank/DDBJ whole genome shotgun (WGS) entry which is preliminary data.</text>
</comment>
<evidence type="ECO:0000256" key="4">
    <source>
        <dbReference type="ARBA" id="ARBA00005150"/>
    </source>
</evidence>
<dbReference type="Gene3D" id="3.90.190.20">
    <property type="entry name" value="Mur ligase, C-terminal domain"/>
    <property type="match status" value="1"/>
</dbReference>
<dbReference type="PANTHER" id="PTHR20941:SF1">
    <property type="entry name" value="FOLIC ACID SYNTHESIS PROTEIN FOL1"/>
    <property type="match status" value="1"/>
</dbReference>
<dbReference type="SUPFAM" id="SSF51717">
    <property type="entry name" value="Dihydropteroate synthetase-like"/>
    <property type="match status" value="1"/>
</dbReference>
<dbReference type="Pfam" id="PF02875">
    <property type="entry name" value="Mur_ligase_C"/>
    <property type="match status" value="1"/>
</dbReference>
<reference evidence="21 22" key="1">
    <citation type="submission" date="2018-06" db="EMBL/GenBank/DDBJ databases">
        <title>Halonotius sp. F13-13 a new haloarchaeeon isolated from a solar saltern from Isla Cristina, Huelva, Spain.</title>
        <authorList>
            <person name="Duran-Viseras A."/>
            <person name="Sanchez-Porro C."/>
            <person name="Ventosa A."/>
        </authorList>
    </citation>
    <scope>NUCLEOTIDE SEQUENCE [LARGE SCALE GENOMIC DNA]</scope>
    <source>
        <strain evidence="21 22">F13-13</strain>
    </source>
</reference>
<dbReference type="InterPro" id="IPR013221">
    <property type="entry name" value="Mur_ligase_cen"/>
</dbReference>
<organism evidence="21 22">
    <name type="scientific">Halonotius aquaticus</name>
    <dbReference type="NCBI Taxonomy" id="2216978"/>
    <lineage>
        <taxon>Archaea</taxon>
        <taxon>Methanobacteriati</taxon>
        <taxon>Methanobacteriota</taxon>
        <taxon>Stenosarchaea group</taxon>
        <taxon>Halobacteria</taxon>
        <taxon>Halobacteriales</taxon>
        <taxon>Haloferacaceae</taxon>
        <taxon>Halonotius</taxon>
    </lineage>
</organism>
<dbReference type="CDD" id="cd00739">
    <property type="entry name" value="DHPS"/>
    <property type="match status" value="1"/>
</dbReference>
<dbReference type="EC" id="6.3.2.17" evidence="7"/>
<comment type="pathway">
    <text evidence="4">Cofactor biosynthesis; tetrahydrofolylpolyglutamate biosynthesis.</text>
</comment>
<evidence type="ECO:0000256" key="9">
    <source>
        <dbReference type="ARBA" id="ARBA00022679"/>
    </source>
</evidence>
<dbReference type="Pfam" id="PF08245">
    <property type="entry name" value="Mur_ligase_M"/>
    <property type="match status" value="1"/>
</dbReference>
<evidence type="ECO:0000256" key="10">
    <source>
        <dbReference type="ARBA" id="ARBA00022723"/>
    </source>
</evidence>
<evidence type="ECO:0000256" key="2">
    <source>
        <dbReference type="ARBA" id="ARBA00001946"/>
    </source>
</evidence>
<evidence type="ECO:0000256" key="6">
    <source>
        <dbReference type="ARBA" id="ARBA00012458"/>
    </source>
</evidence>
<comment type="function">
    <text evidence="17">Can complement an H.volcanii mutant strain that is thymidine auxotroph because it lacks the two dihydrofolate reductase genes encoded by hdrA and hdrB.</text>
</comment>
<dbReference type="SUPFAM" id="SSF53244">
    <property type="entry name" value="MurD-like peptide ligases, peptide-binding domain"/>
    <property type="match status" value="1"/>
</dbReference>
<evidence type="ECO:0000256" key="5">
    <source>
        <dbReference type="ARBA" id="ARBA00009951"/>
    </source>
</evidence>
<accession>A0A3A6PW71</accession>
<sequence length="851" mass="89836">MEYHEAVDFLFDLRRFQVRPGIESAAALRSELGDPGSDIRFVQVAGSNGKGSTAKLTESVLREAGYSVGLYTSPHLETLNERIQVDGRPITDHAITEFVEQVKPWLIDRAADGEPLTFFEVVTLLGIWYFDQQDVDVAVLEVGLGGEFDATSVIDPIASCVTTISLEHTSVLGDTIEEIAATKAAVAPDDGTPLVTGTTGDALATLRADAGDVLTIGTDGTTDVTVGYDGRVTTTESQISVSIPGDRDTESSGDGTTRFPAPFADGLNCSARLALLGEHQALNAGIATTLAGQVVETFDEDGDDTAATLGTETLRRGLRNAHWPGRFEVLETEPLTVFDGAHNADAIEKVAETLSTFEYDDLHIVFGAMHDKPHAEMIAALPTPTSVITCRPNLDRAEDPAVLARCFETEGIESVTAGEAVADAVSEAETRVGPDDCLLVTGSLFAVGEARSAVTRLDIPKRVDDTATATDVLDGIHATAGDIDSGHEKTVHRTIATRVDDRQAAILREQFAALGGNCVASGVTTPGERHELVLSGTLAEFRALTTQLADCGVGLPTIAADLREQLGLTAESTATATSTEHRPWDDGTAVMGILNVTPDSFYDGGDFFDQDAAIEGARALVDAGADIIDIGGESTRPGAEPVSVAEEIDRVVPVIEAVSELDVAISVDTRKAAVAEAALDAGADIVNDVTGLDDSAMRELVADREVPVILMHSIDAPVVPDKEIDYDDVVEDILAVLNERLILAEKAGIPRERIIVDPGLGFGKTSAESFELLDRLGEFDALGCPVLVGHSRKSMFSKIDSEPDDRRDATVAATALAAERGADIVRVHDVAENRSAVDVVAALDDPDSIGG</sequence>
<keyword evidence="13" id="KW-0460">Magnesium</keyword>
<evidence type="ECO:0000256" key="7">
    <source>
        <dbReference type="ARBA" id="ARBA00013025"/>
    </source>
</evidence>
<keyword evidence="9" id="KW-0808">Transferase</keyword>
<comment type="catalytic activity">
    <reaction evidence="1">
        <text>(7,8-dihydropterin-6-yl)methyl diphosphate + 4-aminobenzoate = 7,8-dihydropteroate + diphosphate</text>
        <dbReference type="Rhea" id="RHEA:19949"/>
        <dbReference type="ChEBI" id="CHEBI:17836"/>
        <dbReference type="ChEBI" id="CHEBI:17839"/>
        <dbReference type="ChEBI" id="CHEBI:33019"/>
        <dbReference type="ChEBI" id="CHEBI:72950"/>
        <dbReference type="EC" id="2.5.1.15"/>
    </reaction>
</comment>
<dbReference type="NCBIfam" id="TIGR01499">
    <property type="entry name" value="folC"/>
    <property type="match status" value="1"/>
</dbReference>
<evidence type="ECO:0000313" key="22">
    <source>
        <dbReference type="Proteomes" id="UP000276588"/>
    </source>
</evidence>
<dbReference type="NCBIfam" id="TIGR01496">
    <property type="entry name" value="DHPS"/>
    <property type="match status" value="1"/>
</dbReference>
<dbReference type="GO" id="GO:0004326">
    <property type="term" value="F:tetrahydrofolylpolyglutamate synthase activity"/>
    <property type="evidence" value="ECO:0007669"/>
    <property type="project" value="UniProtKB-EC"/>
</dbReference>